<proteinExistence type="predicted"/>
<comment type="caution">
    <text evidence="1">The sequence shown here is derived from an EMBL/GenBank/DDBJ whole genome shotgun (WGS) entry which is preliminary data.</text>
</comment>
<dbReference type="Proteomes" id="UP000805704">
    <property type="component" value="Chromosome 16"/>
</dbReference>
<accession>A0ACB7F5K0</accession>
<reference evidence="1" key="1">
    <citation type="submission" date="2020-04" db="EMBL/GenBank/DDBJ databases">
        <title>A chromosome-scale assembly and high-density genetic map of the yellow drum (Nibea albiflora) genome.</title>
        <authorList>
            <person name="Xu D."/>
            <person name="Zhang W."/>
            <person name="Chen R."/>
            <person name="Tan P."/>
            <person name="Wang L."/>
            <person name="Song H."/>
            <person name="Tian L."/>
            <person name="Zhu Q."/>
            <person name="Wang B."/>
        </authorList>
    </citation>
    <scope>NUCLEOTIDE SEQUENCE</scope>
    <source>
        <strain evidence="1">ZJHYS-2018</strain>
    </source>
</reference>
<dbReference type="EMBL" id="CM024804">
    <property type="protein sequence ID" value="KAG8009755.1"/>
    <property type="molecule type" value="Genomic_DNA"/>
</dbReference>
<protein>
    <submittedName>
        <fullName evidence="1">LysM and putative peptidoglycan-binding domain-containing protein 1</fullName>
    </submittedName>
</protein>
<organism evidence="1 2">
    <name type="scientific">Nibea albiflora</name>
    <name type="common">Yellow drum</name>
    <name type="synonym">Corvina albiflora</name>
    <dbReference type="NCBI Taxonomy" id="240163"/>
    <lineage>
        <taxon>Eukaryota</taxon>
        <taxon>Metazoa</taxon>
        <taxon>Chordata</taxon>
        <taxon>Craniata</taxon>
        <taxon>Vertebrata</taxon>
        <taxon>Euteleostomi</taxon>
        <taxon>Actinopterygii</taxon>
        <taxon>Neopterygii</taxon>
        <taxon>Teleostei</taxon>
        <taxon>Neoteleostei</taxon>
        <taxon>Acanthomorphata</taxon>
        <taxon>Eupercaria</taxon>
        <taxon>Sciaenidae</taxon>
        <taxon>Nibea</taxon>
    </lineage>
</organism>
<evidence type="ECO:0000313" key="2">
    <source>
        <dbReference type="Proteomes" id="UP000805704"/>
    </source>
</evidence>
<sequence length="221" mass="24218">MSGERAPLPTVGNGLLRGGSRTRSYGSLVRSPLSPVHQRRIEHKIQPGETLQGLALKYGVSMEQIKRANRMYTNDSIFLKKSLSIPVLSDLEHSSNGSEEDSASAQNGPTGSSSKQKIDGGKDRASDLTPEDFLKRLDGLISQSKNAAVKGCQEAEKRVAALEAACTSRTSDWRPLTRSQSVVSPPRMLLLQQQQPHGSVPLTITKLTKKLRDREDEIFQL</sequence>
<keyword evidence="2" id="KW-1185">Reference proteome</keyword>
<name>A0ACB7F5K0_NIBAL</name>
<gene>
    <name evidence="1" type="primary">LYSMD1</name>
    <name evidence="1" type="ORF">GBF38_013777</name>
</gene>
<evidence type="ECO:0000313" key="1">
    <source>
        <dbReference type="EMBL" id="KAG8009755.1"/>
    </source>
</evidence>